<feature type="signal peptide" evidence="1">
    <location>
        <begin position="1"/>
        <end position="16"/>
    </location>
</feature>
<evidence type="ECO:0000313" key="2">
    <source>
        <dbReference type="EMBL" id="ERL88446.1"/>
    </source>
</evidence>
<dbReference type="OrthoDB" id="6767063at2759"/>
<organism evidence="2 3">
    <name type="scientific">Dendroctonus ponderosae</name>
    <name type="common">Mountain pine beetle</name>
    <dbReference type="NCBI Taxonomy" id="77166"/>
    <lineage>
        <taxon>Eukaryota</taxon>
        <taxon>Metazoa</taxon>
        <taxon>Ecdysozoa</taxon>
        <taxon>Arthropoda</taxon>
        <taxon>Hexapoda</taxon>
        <taxon>Insecta</taxon>
        <taxon>Pterygota</taxon>
        <taxon>Neoptera</taxon>
        <taxon>Endopterygota</taxon>
        <taxon>Coleoptera</taxon>
        <taxon>Polyphaga</taxon>
        <taxon>Cucujiformia</taxon>
        <taxon>Curculionidae</taxon>
        <taxon>Scolytinae</taxon>
        <taxon>Dendroctonus</taxon>
    </lineage>
</organism>
<dbReference type="EMBL" id="KB632063">
    <property type="protein sequence ID" value="ERL88446.1"/>
    <property type="molecule type" value="Genomic_DNA"/>
</dbReference>
<dbReference type="STRING" id="77166.U4UCY2"/>
<reference evidence="2 3" key="1">
    <citation type="journal article" date="2013" name="Genome Biol.">
        <title>Draft genome of the mountain pine beetle, Dendroctonus ponderosae Hopkins, a major forest pest.</title>
        <authorList>
            <person name="Keeling C.I."/>
            <person name="Yuen M.M."/>
            <person name="Liao N.Y."/>
            <person name="Docking T.R."/>
            <person name="Chan S.K."/>
            <person name="Taylor G.A."/>
            <person name="Palmquist D.L."/>
            <person name="Jackman S.D."/>
            <person name="Nguyen A."/>
            <person name="Li M."/>
            <person name="Henderson H."/>
            <person name="Janes J.K."/>
            <person name="Zhao Y."/>
            <person name="Pandoh P."/>
            <person name="Moore R."/>
            <person name="Sperling F.A."/>
            <person name="Huber D.P."/>
            <person name="Birol I."/>
            <person name="Jones S.J."/>
            <person name="Bohlmann J."/>
        </authorList>
    </citation>
    <scope>NUCLEOTIDE SEQUENCE</scope>
</reference>
<sequence length="297" mass="30916">MKFLVFLSSALAVASAVYLGPQHIPVIGPNGVPIEPQEVQAARAQHLAALVSAHGGLSSAGAYYAPSVPFTAFSVPNLGKFLPQDGGEYSFFKTPELSGQNALPQDTPEVANAKLQHFQNFAIAAQRNGVQVPLISSPLISLGGLNPMETPEVQLAKAAHFQAHAEAAARAGQASLYGHSRKRRAIYGGFHIPVIGPNGVPVETPEVQAAKANHLAALTAASSRGGYSGYNDGSYSGAFNPAAFAEPNRRYFGPQATIGPNGQPVETPEVQAATAFHLAAHAAVRSGAHLGLPGHYY</sequence>
<dbReference type="Proteomes" id="UP000030742">
    <property type="component" value="Unassembled WGS sequence"/>
</dbReference>
<dbReference type="AlphaFoldDB" id="U4UCY2"/>
<accession>U4UCY2</accession>
<gene>
    <name evidence="2" type="ORF">D910_05832</name>
</gene>
<protein>
    <submittedName>
        <fullName evidence="2">Uncharacterized protein</fullName>
    </submittedName>
</protein>
<evidence type="ECO:0000256" key="1">
    <source>
        <dbReference type="SAM" id="SignalP"/>
    </source>
</evidence>
<keyword evidence="1" id="KW-0732">Signal</keyword>
<proteinExistence type="predicted"/>
<name>U4UCY2_DENPD</name>
<feature type="chain" id="PRO_5004656471" evidence="1">
    <location>
        <begin position="17"/>
        <end position="297"/>
    </location>
</feature>
<evidence type="ECO:0000313" key="3">
    <source>
        <dbReference type="Proteomes" id="UP000030742"/>
    </source>
</evidence>